<dbReference type="Gene3D" id="3.40.50.10420">
    <property type="entry name" value="NagB/RpiA/CoA transferase-like"/>
    <property type="match status" value="1"/>
</dbReference>
<feature type="binding site" evidence="6">
    <location>
        <position position="58"/>
    </location>
    <ligand>
        <name>substrate</name>
    </ligand>
</feature>
<feature type="binding site" evidence="6">
    <location>
        <begin position="7"/>
        <end position="11"/>
    </location>
    <ligand>
        <name>ATP</name>
        <dbReference type="ChEBI" id="CHEBI:30616"/>
    </ligand>
</feature>
<gene>
    <name evidence="8" type="ORF">MERGE_000519</name>
</gene>
<comment type="cofactor">
    <cofactor evidence="7">
        <name>Mg(2+)</name>
        <dbReference type="ChEBI" id="CHEBI:18420"/>
    </cofactor>
</comment>
<evidence type="ECO:0000256" key="3">
    <source>
        <dbReference type="ARBA" id="ARBA00022840"/>
    </source>
</evidence>
<evidence type="ECO:0000256" key="1">
    <source>
        <dbReference type="ARBA" id="ARBA00010638"/>
    </source>
</evidence>
<dbReference type="GO" id="GO:0030272">
    <property type="term" value="F:5-formyltetrahydrofolate cyclo-ligase activity"/>
    <property type="evidence" value="ECO:0007669"/>
    <property type="project" value="UniProtKB-EC"/>
</dbReference>
<comment type="catalytic activity">
    <reaction evidence="4 7">
        <text>(6S)-5-formyl-5,6,7,8-tetrahydrofolate + ATP = (6R)-5,10-methenyltetrahydrofolate + ADP + phosphate</text>
        <dbReference type="Rhea" id="RHEA:10488"/>
        <dbReference type="ChEBI" id="CHEBI:30616"/>
        <dbReference type="ChEBI" id="CHEBI:43474"/>
        <dbReference type="ChEBI" id="CHEBI:57455"/>
        <dbReference type="ChEBI" id="CHEBI:57457"/>
        <dbReference type="ChEBI" id="CHEBI:456216"/>
        <dbReference type="EC" id="6.3.3.2"/>
    </reaction>
</comment>
<organism evidence="8 9">
    <name type="scientific">Pneumocystis wakefieldiae</name>
    <dbReference type="NCBI Taxonomy" id="38082"/>
    <lineage>
        <taxon>Eukaryota</taxon>
        <taxon>Fungi</taxon>
        <taxon>Dikarya</taxon>
        <taxon>Ascomycota</taxon>
        <taxon>Taphrinomycotina</taxon>
        <taxon>Pneumocystomycetes</taxon>
        <taxon>Pneumocystaceae</taxon>
        <taxon>Pneumocystis</taxon>
    </lineage>
</organism>
<dbReference type="PANTHER" id="PTHR23407">
    <property type="entry name" value="ATPASE INHIBITOR/5-FORMYLTETRAHYDROFOLATE CYCLO-LIGASE"/>
    <property type="match status" value="1"/>
</dbReference>
<evidence type="ECO:0000256" key="5">
    <source>
        <dbReference type="ARBA" id="ARBA00038966"/>
    </source>
</evidence>
<evidence type="ECO:0000256" key="7">
    <source>
        <dbReference type="RuleBase" id="RU361279"/>
    </source>
</evidence>
<dbReference type="Pfam" id="PF01812">
    <property type="entry name" value="5-FTHF_cyc-lig"/>
    <property type="match status" value="1"/>
</dbReference>
<dbReference type="InterPro" id="IPR002698">
    <property type="entry name" value="FTHF_cligase"/>
</dbReference>
<dbReference type="GO" id="GO:0046872">
    <property type="term" value="F:metal ion binding"/>
    <property type="evidence" value="ECO:0007669"/>
    <property type="project" value="UniProtKB-KW"/>
</dbReference>
<keyword evidence="9" id="KW-1185">Reference proteome</keyword>
<dbReference type="PIRSF" id="PIRSF006806">
    <property type="entry name" value="FTHF_cligase"/>
    <property type="match status" value="1"/>
</dbReference>
<dbReference type="GO" id="GO:0009396">
    <property type="term" value="P:folic acid-containing compound biosynthetic process"/>
    <property type="evidence" value="ECO:0007669"/>
    <property type="project" value="TreeGrafter"/>
</dbReference>
<keyword evidence="2 6" id="KW-0547">Nucleotide-binding</keyword>
<dbReference type="PANTHER" id="PTHR23407:SF1">
    <property type="entry name" value="5-FORMYLTETRAHYDROFOLATE CYCLO-LIGASE"/>
    <property type="match status" value="1"/>
</dbReference>
<evidence type="ECO:0000313" key="8">
    <source>
        <dbReference type="EMBL" id="QSL66144.1"/>
    </source>
</evidence>
<proteinExistence type="inferred from homology"/>
<keyword evidence="7" id="KW-0460">Magnesium</keyword>
<evidence type="ECO:0000256" key="4">
    <source>
        <dbReference type="ARBA" id="ARBA00036539"/>
    </source>
</evidence>
<keyword evidence="7" id="KW-0479">Metal-binding</keyword>
<accession>A0A899G0S2</accession>
<dbReference type="GO" id="GO:0005739">
    <property type="term" value="C:mitochondrion"/>
    <property type="evidence" value="ECO:0007669"/>
    <property type="project" value="TreeGrafter"/>
</dbReference>
<dbReference type="NCBIfam" id="TIGR02727">
    <property type="entry name" value="MTHFS_bact"/>
    <property type="match status" value="1"/>
</dbReference>
<dbReference type="Proteomes" id="UP000663699">
    <property type="component" value="Chromosome 10"/>
</dbReference>
<name>A0A899G0S2_9ASCO</name>
<dbReference type="EC" id="6.3.3.2" evidence="5 7"/>
<dbReference type="InterPro" id="IPR024185">
    <property type="entry name" value="FTHF_cligase-like_sf"/>
</dbReference>
<evidence type="ECO:0000256" key="6">
    <source>
        <dbReference type="PIRSR" id="PIRSR006806-1"/>
    </source>
</evidence>
<evidence type="ECO:0000313" key="9">
    <source>
        <dbReference type="Proteomes" id="UP000663699"/>
    </source>
</evidence>
<dbReference type="GO" id="GO:0005524">
    <property type="term" value="F:ATP binding"/>
    <property type="evidence" value="ECO:0007669"/>
    <property type="project" value="UniProtKB-KW"/>
</dbReference>
<dbReference type="SUPFAM" id="SSF100950">
    <property type="entry name" value="NagB/RpiA/CoA transferase-like"/>
    <property type="match status" value="1"/>
</dbReference>
<keyword evidence="3 6" id="KW-0067">ATP-binding</keyword>
<protein>
    <recommendedName>
        <fullName evidence="5 7">5-formyltetrahydrofolate cyclo-ligase</fullName>
        <ecNumber evidence="5 7">6.3.3.2</ecNumber>
    </recommendedName>
</protein>
<sequence length="205" mass="23522">MYIQNAKAEIRKRWKALIGLPLYHIKNQSMAVTDSLIKLPEFKKSRSISVYLSMVYGEISTDEIIKRSHQMGKKIYVPYVDGSEMFMFRLYSTEDPSTFVKNKWGIPQPSKSYAKGIREEAMDKDGLDLIIIPGVAFDRNLNRLGHGKGYYDKYLSKIKDWSEKNNLNAPAKVGVALKEQLVDFVPTDSLDVKLDILLVQNEIIR</sequence>
<feature type="binding site" evidence="6">
    <location>
        <begin position="143"/>
        <end position="151"/>
    </location>
    <ligand>
        <name>ATP</name>
        <dbReference type="ChEBI" id="CHEBI:30616"/>
    </ligand>
</feature>
<dbReference type="GO" id="GO:0035999">
    <property type="term" value="P:tetrahydrofolate interconversion"/>
    <property type="evidence" value="ECO:0007669"/>
    <property type="project" value="TreeGrafter"/>
</dbReference>
<dbReference type="InterPro" id="IPR037171">
    <property type="entry name" value="NagB/RpiA_transferase-like"/>
</dbReference>
<dbReference type="EMBL" id="CP054541">
    <property type="protein sequence ID" value="QSL66144.1"/>
    <property type="molecule type" value="Genomic_DNA"/>
</dbReference>
<reference evidence="8" key="1">
    <citation type="submission" date="2020-06" db="EMBL/GenBank/DDBJ databases">
        <title>Genomes of multiple members of Pneumocystis genus reveal paths to human pathogen Pneumocystis jirovecii.</title>
        <authorList>
            <person name="Cisse O.H."/>
            <person name="Ma L."/>
            <person name="Dekker J."/>
            <person name="Khil P."/>
            <person name="Jo J."/>
            <person name="Brenchley J."/>
            <person name="Blair R."/>
            <person name="Pahar B."/>
            <person name="Chabe M."/>
            <person name="Van Rompay K.A."/>
            <person name="Keesler R."/>
            <person name="Sukura A."/>
            <person name="Hirsch V."/>
            <person name="Kutty G."/>
            <person name="Liu Y."/>
            <person name="Peng L."/>
            <person name="Chen J."/>
            <person name="Song J."/>
            <person name="Weissenbacher-Lang C."/>
            <person name="Xu J."/>
            <person name="Upham N.S."/>
            <person name="Stajich J.E."/>
            <person name="Cuomo C.A."/>
            <person name="Cushion M.T."/>
            <person name="Kovacs J.A."/>
        </authorList>
    </citation>
    <scope>NUCLEOTIDE SEQUENCE</scope>
    <source>
        <strain evidence="8">2A</strain>
    </source>
</reference>
<dbReference type="AlphaFoldDB" id="A0A899G0S2"/>
<dbReference type="OrthoDB" id="2015992at2759"/>
<feature type="binding site" evidence="6">
    <location>
        <position position="52"/>
    </location>
    <ligand>
        <name>substrate</name>
    </ligand>
</feature>
<evidence type="ECO:0000256" key="2">
    <source>
        <dbReference type="ARBA" id="ARBA00022741"/>
    </source>
</evidence>
<comment type="similarity">
    <text evidence="1 7">Belongs to the 5-formyltetrahydrofolate cyclo-ligase family.</text>
</comment>